<dbReference type="InterPro" id="IPR003738">
    <property type="entry name" value="SRAP"/>
</dbReference>
<protein>
    <recommendedName>
        <fullName evidence="8">Abasic site processing protein</fullName>
        <ecNumber evidence="8">3.4.-.-</ecNumber>
    </recommendedName>
</protein>
<evidence type="ECO:0000256" key="2">
    <source>
        <dbReference type="ARBA" id="ARBA00022670"/>
    </source>
</evidence>
<gene>
    <name evidence="9" type="ORF">F9L08_24300</name>
</gene>
<evidence type="ECO:0000256" key="3">
    <source>
        <dbReference type="ARBA" id="ARBA00022763"/>
    </source>
</evidence>
<dbReference type="AlphaFoldDB" id="A0A6L3Y5D5"/>
<dbReference type="InterPro" id="IPR036590">
    <property type="entry name" value="SRAP-like"/>
</dbReference>
<keyword evidence="6" id="KW-0238">DNA-binding</keyword>
<dbReference type="PANTHER" id="PTHR13604:SF0">
    <property type="entry name" value="ABASIC SITE PROCESSING PROTEIN HMCES"/>
    <property type="match status" value="1"/>
</dbReference>
<reference evidence="9 10" key="1">
    <citation type="submission" date="2019-09" db="EMBL/GenBank/DDBJ databases">
        <title>Taxonomic organization of the family Brucellaceae based on a phylogenomic approach.</title>
        <authorList>
            <person name="Leclercq S."/>
            <person name="Cloeckaert A."/>
            <person name="Zygmunt M.S."/>
        </authorList>
    </citation>
    <scope>NUCLEOTIDE SEQUENCE [LARGE SCALE GENOMIC DNA]</scope>
    <source>
        <strain evidence="9 10">WS1830</strain>
    </source>
</reference>
<dbReference type="EMBL" id="WBVX01000037">
    <property type="protein sequence ID" value="KAB2678046.1"/>
    <property type="molecule type" value="Genomic_DNA"/>
</dbReference>
<evidence type="ECO:0000256" key="4">
    <source>
        <dbReference type="ARBA" id="ARBA00022801"/>
    </source>
</evidence>
<keyword evidence="4 8" id="KW-0378">Hydrolase</keyword>
<keyword evidence="2 8" id="KW-0645">Protease</keyword>
<comment type="caution">
    <text evidence="9">The sequence shown here is derived from an EMBL/GenBank/DDBJ whole genome shotgun (WGS) entry which is preliminary data.</text>
</comment>
<comment type="similarity">
    <text evidence="1 8">Belongs to the SOS response-associated peptidase family.</text>
</comment>
<dbReference type="GO" id="GO:0003697">
    <property type="term" value="F:single-stranded DNA binding"/>
    <property type="evidence" value="ECO:0007669"/>
    <property type="project" value="InterPro"/>
</dbReference>
<organism evidence="9 10">
    <name type="scientific">Brucella tritici</name>
    <dbReference type="NCBI Taxonomy" id="94626"/>
    <lineage>
        <taxon>Bacteria</taxon>
        <taxon>Pseudomonadati</taxon>
        <taxon>Pseudomonadota</taxon>
        <taxon>Alphaproteobacteria</taxon>
        <taxon>Hyphomicrobiales</taxon>
        <taxon>Brucellaceae</taxon>
        <taxon>Brucella/Ochrobactrum group</taxon>
        <taxon>Brucella</taxon>
    </lineage>
</organism>
<keyword evidence="7" id="KW-0456">Lyase</keyword>
<evidence type="ECO:0000256" key="8">
    <source>
        <dbReference type="RuleBase" id="RU364100"/>
    </source>
</evidence>
<evidence type="ECO:0000256" key="7">
    <source>
        <dbReference type="ARBA" id="ARBA00023239"/>
    </source>
</evidence>
<dbReference type="Pfam" id="PF02586">
    <property type="entry name" value="SRAP"/>
    <property type="match status" value="1"/>
</dbReference>
<dbReference type="GO" id="GO:0016829">
    <property type="term" value="F:lyase activity"/>
    <property type="evidence" value="ECO:0007669"/>
    <property type="project" value="UniProtKB-KW"/>
</dbReference>
<dbReference type="GO" id="GO:0008233">
    <property type="term" value="F:peptidase activity"/>
    <property type="evidence" value="ECO:0007669"/>
    <property type="project" value="UniProtKB-KW"/>
</dbReference>
<dbReference type="Proteomes" id="UP000481643">
    <property type="component" value="Unassembled WGS sequence"/>
</dbReference>
<dbReference type="GO" id="GO:0006508">
    <property type="term" value="P:proteolysis"/>
    <property type="evidence" value="ECO:0007669"/>
    <property type="project" value="UniProtKB-KW"/>
</dbReference>
<accession>A0A6L3Y5D5</accession>
<sequence length="222" mass="25526">MCGRFTLYLPWSEIHRLYNLTLTADQARNTQPRYNICPTQDVLFVTHSDDGMKLREGRWGLVPFWAKELGTFSTFNAMSEEADKKPMFREAFKSKRCLIPADGFYEWTKNAEDGGRDPWYIHLPEHSPFSFAGLWATNEALGITSCTILTAAPVEPISAIHNRMPVILNPDVYEQWIDPTTSVPDAKELLKQHLDCDLQMYRVDRQINSSRWLGDETAIQPI</sequence>
<dbReference type="EC" id="3.4.-.-" evidence="8"/>
<evidence type="ECO:0000256" key="1">
    <source>
        <dbReference type="ARBA" id="ARBA00008136"/>
    </source>
</evidence>
<dbReference type="SUPFAM" id="SSF143081">
    <property type="entry name" value="BB1717-like"/>
    <property type="match status" value="1"/>
</dbReference>
<keyword evidence="5" id="KW-0190">Covalent protein-DNA linkage</keyword>
<dbReference type="GO" id="GO:0106300">
    <property type="term" value="P:protein-DNA covalent cross-linking repair"/>
    <property type="evidence" value="ECO:0007669"/>
    <property type="project" value="InterPro"/>
</dbReference>
<evidence type="ECO:0000256" key="6">
    <source>
        <dbReference type="ARBA" id="ARBA00023125"/>
    </source>
</evidence>
<evidence type="ECO:0000256" key="5">
    <source>
        <dbReference type="ARBA" id="ARBA00023124"/>
    </source>
</evidence>
<dbReference type="RefSeq" id="WP_151653501.1">
    <property type="nucleotide sequence ID" value="NZ_WBVX01000037.1"/>
</dbReference>
<evidence type="ECO:0000313" key="9">
    <source>
        <dbReference type="EMBL" id="KAB2678046.1"/>
    </source>
</evidence>
<dbReference type="PANTHER" id="PTHR13604">
    <property type="entry name" value="DC12-RELATED"/>
    <property type="match status" value="1"/>
</dbReference>
<evidence type="ECO:0000313" key="10">
    <source>
        <dbReference type="Proteomes" id="UP000481643"/>
    </source>
</evidence>
<dbReference type="Gene3D" id="3.90.1680.10">
    <property type="entry name" value="SOS response associated peptidase-like"/>
    <property type="match status" value="1"/>
</dbReference>
<proteinExistence type="inferred from homology"/>
<keyword evidence="3" id="KW-0227">DNA damage</keyword>
<name>A0A6L3Y5D5_9HYPH</name>